<dbReference type="Pfam" id="PF00429">
    <property type="entry name" value="TLV_coat"/>
    <property type="match status" value="1"/>
</dbReference>
<sequence length="349" mass="38720">MMKEVPLKTTAAAKKMVHPVALSKRGGRDVMLWGSRLVNHLRNQPTRPLGMPVPSQVTPVPPQHLPPSTGSNKGKRQSAHQELWDTRSKGRTPPFFSGLTWFVWVMGFLIIWLDVAKGEESPHQLYKWSLIRWDDQTIIKQVTTAGAPSFLTSLCQLAPISPCLNQKGFYFCPSSNPGRGYCDYPNSYYCAYWGCETIASDWSPGAGQDQFLTVGYGPYGCTPPSRDWSGGIRMPYGNCEQLYVNVTNPTDPAWLTGQTWGVRYWEPGADRGGLIFIKKEKVKNPPQEVGPNKVLEGPEIKIPPLPVATSTVTLVMDNTIPPPAGVAEENPLWKAMQATHDTLNETSEH</sequence>
<accession>A0A6J3CMN6</accession>
<dbReference type="RefSeq" id="XP_032039700.1">
    <property type="nucleotide sequence ID" value="XM_032183809.1"/>
</dbReference>
<dbReference type="Proteomes" id="UP000504639">
    <property type="component" value="Chromosome 3"/>
</dbReference>
<keyword evidence="3" id="KW-1185">Reference proteome</keyword>
<feature type="region of interest" description="Disordered" evidence="1">
    <location>
        <begin position="44"/>
        <end position="85"/>
    </location>
</feature>
<evidence type="ECO:0000256" key="1">
    <source>
        <dbReference type="SAM" id="MobiDB-lite"/>
    </source>
</evidence>
<dbReference type="InterPro" id="IPR008981">
    <property type="entry name" value="FMuLV_rcpt-bd"/>
</dbReference>
<keyword evidence="2" id="KW-0812">Transmembrane</keyword>
<dbReference type="AlphaFoldDB" id="A0A6J3CMN6"/>
<organism evidence="3 4">
    <name type="scientific">Aythya fuligula</name>
    <name type="common">Tufted duck</name>
    <name type="synonym">Anas fuligula</name>
    <dbReference type="NCBI Taxonomy" id="219594"/>
    <lineage>
        <taxon>Eukaryota</taxon>
        <taxon>Metazoa</taxon>
        <taxon>Chordata</taxon>
        <taxon>Craniata</taxon>
        <taxon>Vertebrata</taxon>
        <taxon>Euteleostomi</taxon>
        <taxon>Archelosauria</taxon>
        <taxon>Archosauria</taxon>
        <taxon>Dinosauria</taxon>
        <taxon>Saurischia</taxon>
        <taxon>Theropoda</taxon>
        <taxon>Coelurosauria</taxon>
        <taxon>Aves</taxon>
        <taxon>Neognathae</taxon>
        <taxon>Galloanserae</taxon>
        <taxon>Anseriformes</taxon>
        <taxon>Anatidae</taxon>
        <taxon>Aythyinae</taxon>
        <taxon>Aythya</taxon>
    </lineage>
</organism>
<feature type="transmembrane region" description="Helical" evidence="2">
    <location>
        <begin position="95"/>
        <end position="113"/>
    </location>
</feature>
<evidence type="ECO:0000313" key="3">
    <source>
        <dbReference type="Proteomes" id="UP000504639"/>
    </source>
</evidence>
<gene>
    <name evidence="4" type="primary">LOC116487169</name>
</gene>
<keyword evidence="2" id="KW-1133">Transmembrane helix</keyword>
<dbReference type="InParanoid" id="A0A6J3CMN6"/>
<evidence type="ECO:0000256" key="2">
    <source>
        <dbReference type="SAM" id="Phobius"/>
    </source>
</evidence>
<protein>
    <submittedName>
        <fullName evidence="4">MLV-related proviral Env polyprotein-like</fullName>
    </submittedName>
</protein>
<evidence type="ECO:0000313" key="4">
    <source>
        <dbReference type="RefSeq" id="XP_032039700.1"/>
    </source>
</evidence>
<dbReference type="InterPro" id="IPR018154">
    <property type="entry name" value="TLV/ENV_coat_polyprotein"/>
</dbReference>
<proteinExistence type="predicted"/>
<keyword evidence="2" id="KW-0472">Membrane</keyword>
<dbReference type="GeneID" id="116487169"/>
<reference evidence="4" key="1">
    <citation type="submission" date="2025-08" db="UniProtKB">
        <authorList>
            <consortium name="RefSeq"/>
        </authorList>
    </citation>
    <scope>IDENTIFICATION</scope>
    <source>
        <tissue evidence="4">Lung</tissue>
    </source>
</reference>
<dbReference type="KEGG" id="aful:116487169"/>
<name>A0A6J3CMN6_AYTFU</name>
<dbReference type="SUPFAM" id="SSF49830">
    <property type="entry name" value="ENV polyprotein, receptor-binding domain"/>
    <property type="match status" value="1"/>
</dbReference>
<dbReference type="Gene3D" id="3.90.310.10">
    <property type="entry name" value="ENV polyprotein, receptor-binding domain"/>
    <property type="match status" value="1"/>
</dbReference>